<name>F6R8F0_CIOIN</name>
<evidence type="ECO:0000313" key="2">
    <source>
        <dbReference type="Proteomes" id="UP000008144"/>
    </source>
</evidence>
<dbReference type="EMBL" id="EAAA01000218">
    <property type="status" value="NOT_ANNOTATED_CDS"/>
    <property type="molecule type" value="Genomic_DNA"/>
</dbReference>
<accession>F6R8F0</accession>
<protein>
    <submittedName>
        <fullName evidence="1">Uncharacterized protein</fullName>
    </submittedName>
</protein>
<dbReference type="Proteomes" id="UP000008144">
    <property type="component" value="Chromosome 1"/>
</dbReference>
<evidence type="ECO:0000313" key="1">
    <source>
        <dbReference type="Ensembl" id="ENSCINP00000020302.3"/>
    </source>
</evidence>
<reference evidence="2" key="1">
    <citation type="journal article" date="2002" name="Science">
        <title>The draft genome of Ciona intestinalis: insights into chordate and vertebrate origins.</title>
        <authorList>
            <person name="Dehal P."/>
            <person name="Satou Y."/>
            <person name="Campbell R.K."/>
            <person name="Chapman J."/>
            <person name="Degnan B."/>
            <person name="De Tomaso A."/>
            <person name="Davidson B."/>
            <person name="Di Gregorio A."/>
            <person name="Gelpke M."/>
            <person name="Goodstein D.M."/>
            <person name="Harafuji N."/>
            <person name="Hastings K.E."/>
            <person name="Ho I."/>
            <person name="Hotta K."/>
            <person name="Huang W."/>
            <person name="Kawashima T."/>
            <person name="Lemaire P."/>
            <person name="Martinez D."/>
            <person name="Meinertzhagen I.A."/>
            <person name="Necula S."/>
            <person name="Nonaka M."/>
            <person name="Putnam N."/>
            <person name="Rash S."/>
            <person name="Saiga H."/>
            <person name="Satake M."/>
            <person name="Terry A."/>
            <person name="Yamada L."/>
            <person name="Wang H.G."/>
            <person name="Awazu S."/>
            <person name="Azumi K."/>
            <person name="Boore J."/>
            <person name="Branno M."/>
            <person name="Chin-Bow S."/>
            <person name="DeSantis R."/>
            <person name="Doyle S."/>
            <person name="Francino P."/>
            <person name="Keys D.N."/>
            <person name="Haga S."/>
            <person name="Hayashi H."/>
            <person name="Hino K."/>
            <person name="Imai K.S."/>
            <person name="Inaba K."/>
            <person name="Kano S."/>
            <person name="Kobayashi K."/>
            <person name="Kobayashi M."/>
            <person name="Lee B.I."/>
            <person name="Makabe K.W."/>
            <person name="Manohar C."/>
            <person name="Matassi G."/>
            <person name="Medina M."/>
            <person name="Mochizuki Y."/>
            <person name="Mount S."/>
            <person name="Morishita T."/>
            <person name="Miura S."/>
            <person name="Nakayama A."/>
            <person name="Nishizaka S."/>
            <person name="Nomoto H."/>
            <person name="Ohta F."/>
            <person name="Oishi K."/>
            <person name="Rigoutsos I."/>
            <person name="Sano M."/>
            <person name="Sasaki A."/>
            <person name="Sasakura Y."/>
            <person name="Shoguchi E."/>
            <person name="Shin-i T."/>
            <person name="Spagnuolo A."/>
            <person name="Stainier D."/>
            <person name="Suzuki M.M."/>
            <person name="Tassy O."/>
            <person name="Takatori N."/>
            <person name="Tokuoka M."/>
            <person name="Yagi K."/>
            <person name="Yoshizaki F."/>
            <person name="Wada S."/>
            <person name="Zhang C."/>
            <person name="Hyatt P.D."/>
            <person name="Larimer F."/>
            <person name="Detter C."/>
            <person name="Doggett N."/>
            <person name="Glavina T."/>
            <person name="Hawkins T."/>
            <person name="Richardson P."/>
            <person name="Lucas S."/>
            <person name="Kohara Y."/>
            <person name="Levine M."/>
            <person name="Satoh N."/>
            <person name="Rokhsar D.S."/>
        </authorList>
    </citation>
    <scope>NUCLEOTIDE SEQUENCE [LARGE SCALE GENOMIC DNA]</scope>
</reference>
<reference evidence="1" key="2">
    <citation type="journal article" date="2008" name="Genome Biol.">
        <title>Improved genome assembly and evidence-based global gene model set for the chordate Ciona intestinalis: new insight into intron and operon populations.</title>
        <authorList>
            <person name="Satou Y."/>
            <person name="Mineta K."/>
            <person name="Ogasawara M."/>
            <person name="Sasakura Y."/>
            <person name="Shoguchi E."/>
            <person name="Ueno K."/>
            <person name="Yamada L."/>
            <person name="Matsumoto J."/>
            <person name="Wasserscheid J."/>
            <person name="Dewar K."/>
            <person name="Wiley G.B."/>
            <person name="Macmil S.L."/>
            <person name="Roe B.A."/>
            <person name="Zeller R.W."/>
            <person name="Hastings K.E."/>
            <person name="Lemaire P."/>
            <person name="Lindquist E."/>
            <person name="Endo T."/>
            <person name="Hotta K."/>
            <person name="Inaba K."/>
        </authorList>
    </citation>
    <scope>NUCLEOTIDE SEQUENCE [LARGE SCALE GENOMIC DNA]</scope>
    <source>
        <strain evidence="1">wild type</strain>
    </source>
</reference>
<dbReference type="Ensembl" id="ENSCINT00000020302.3">
    <property type="protein sequence ID" value="ENSCINP00000020302.3"/>
    <property type="gene ID" value="ENSCING00000010174.3"/>
</dbReference>
<reference evidence="1" key="3">
    <citation type="submission" date="2025-08" db="UniProtKB">
        <authorList>
            <consortium name="Ensembl"/>
        </authorList>
    </citation>
    <scope>IDENTIFICATION</scope>
</reference>
<keyword evidence="2" id="KW-1185">Reference proteome</keyword>
<dbReference type="HOGENOM" id="CLU_2711163_0_0_1"/>
<organism evidence="1 2">
    <name type="scientific">Ciona intestinalis</name>
    <name type="common">Transparent sea squirt</name>
    <name type="synonym">Ascidia intestinalis</name>
    <dbReference type="NCBI Taxonomy" id="7719"/>
    <lineage>
        <taxon>Eukaryota</taxon>
        <taxon>Metazoa</taxon>
        <taxon>Chordata</taxon>
        <taxon>Tunicata</taxon>
        <taxon>Ascidiacea</taxon>
        <taxon>Phlebobranchia</taxon>
        <taxon>Cionidae</taxon>
        <taxon>Ciona</taxon>
    </lineage>
</organism>
<dbReference type="InParanoid" id="F6R8F0"/>
<dbReference type="AlphaFoldDB" id="F6R8F0"/>
<proteinExistence type="predicted"/>
<sequence length="73" mass="9075">RFYFYHDDSVNFFKRGLIITVICEYCYTADENFVRNSWKRKTERFHQSWPKVQANNIIVTVQQRLQNYFIIQF</sequence>
<reference evidence="1" key="4">
    <citation type="submission" date="2025-09" db="UniProtKB">
        <authorList>
            <consortium name="Ensembl"/>
        </authorList>
    </citation>
    <scope>IDENTIFICATION</scope>
</reference>